<feature type="region of interest" description="Disordered" evidence="1">
    <location>
        <begin position="132"/>
        <end position="157"/>
    </location>
</feature>
<sequence>MFVPILFFAVLALPLVHADWWDDFSNNLATDLAPFLSLFAVVSAIRVCGSPSLRAFIGKAQEGGGNAEAELCSSTSRDVCKLYNNGGIARVFGRPKILEIVYDPDLSRDAEAGIYTFQEYLKGKGKKVWERYPKEKETKSPSDEEAGNPTEQKKEEAYQETFAPNLSLNVGIKRKSPAVFWAVAMVGLILQAGVLVFAAIVTYYLQWEIGGSSPEPYACPLTIIGTVLVCGGIFFCAFLVGQSTKEQVFRRKGTAEADGSTPSSIYWVQPGGQVLGDQIFDPFSCSDRSKPLQEYITSSKTRSKNSELAVWAAVGTTISGFVLQFIGLRGIHSGVSVAQLGAIMVMSAARAALRMQRLKTEDNFLAQCPDEVVGHELDWLALHIGREDIQYDLDRSSPDPSPGPSSGPSSLNPQPSCLWRFCGVPDPTNSRIRREPPSSSLGPHDSTRYFWRFCGVPDPTNRIRPEPPSSPDAPNTAGKLLAYRTRLAQLTESLATQSKSAATARNFDIERVEVRLEAQRLAVAIEAAVNTIFSMSTSMSIKIQKGWETAGSMWWGINCDISKELPTNSEQKKNPTKSRNQHLLYLQLSRDTKDSNSLGNPWRLENKRELEGLLGLWIWSLKSDPAVETKDSDPAVETKDSDPAVETEDSQSQLIKSRAVDVPARRIVATDPNITDLRIWLGGEAAGLKKDTLCLGSTDLSKPGSVWERSGSNYEPLRNSLPKNFQSDSPIRFFSWHAAKLPQTSEPFEVWSAPAPTSSSLLSLCVQEVFSSFIKSILKIVDDVGDINLPEEIRHFHPESSLVSEIVKLFTERQLGSREEALLCVFPPMLSRLRLLRPSSARDALEAARKFANQHRRAKEWKEADAVLQWAWGICTRSRPSAIDEGESDPLILANELTEQAAIALGELYRWALVNKDNTQFGTDGIKWLQQQKSNQSEPTCEAIDRYDRIAKGVAKPRDNVSGGRLISAIKHGRDTTLLHLTQSISMTYEEKGKALCLAAKHRWAEVVLALLELTAERDFKDSDSRTALSYAA</sequence>
<reference evidence="4" key="1">
    <citation type="submission" date="2022-07" db="EMBL/GenBank/DDBJ databases">
        <title>Draft genome sequence of Zalerion maritima ATCC 34329, a (micro)plastics degrading marine fungus.</title>
        <authorList>
            <person name="Paco A."/>
            <person name="Goncalves M.F.M."/>
            <person name="Rocha-Santos T.A.P."/>
            <person name="Alves A."/>
        </authorList>
    </citation>
    <scope>NUCLEOTIDE SEQUENCE</scope>
    <source>
        <strain evidence="4">ATCC 34329</strain>
    </source>
</reference>
<comment type="caution">
    <text evidence="4">The sequence shown here is derived from an EMBL/GenBank/DDBJ whole genome shotgun (WGS) entry which is preliminary data.</text>
</comment>
<keyword evidence="2" id="KW-1133">Transmembrane helix</keyword>
<evidence type="ECO:0000256" key="2">
    <source>
        <dbReference type="SAM" id="Phobius"/>
    </source>
</evidence>
<feature type="chain" id="PRO_5042156987" evidence="3">
    <location>
        <begin position="19"/>
        <end position="1033"/>
    </location>
</feature>
<organism evidence="4 5">
    <name type="scientific">Zalerion maritima</name>
    <dbReference type="NCBI Taxonomy" id="339359"/>
    <lineage>
        <taxon>Eukaryota</taxon>
        <taxon>Fungi</taxon>
        <taxon>Dikarya</taxon>
        <taxon>Ascomycota</taxon>
        <taxon>Pezizomycotina</taxon>
        <taxon>Sordariomycetes</taxon>
        <taxon>Lulworthiomycetidae</taxon>
        <taxon>Lulworthiales</taxon>
        <taxon>Lulworthiaceae</taxon>
        <taxon>Zalerion</taxon>
    </lineage>
</organism>
<feature type="transmembrane region" description="Helical" evidence="2">
    <location>
        <begin position="308"/>
        <end position="328"/>
    </location>
</feature>
<feature type="compositionally biased region" description="Basic and acidic residues" evidence="1">
    <location>
        <begin position="132"/>
        <end position="142"/>
    </location>
</feature>
<evidence type="ECO:0000313" key="5">
    <source>
        <dbReference type="Proteomes" id="UP001201980"/>
    </source>
</evidence>
<feature type="signal peptide" evidence="3">
    <location>
        <begin position="1"/>
        <end position="18"/>
    </location>
</feature>
<feature type="transmembrane region" description="Helical" evidence="2">
    <location>
        <begin position="28"/>
        <end position="49"/>
    </location>
</feature>
<feature type="region of interest" description="Disordered" evidence="1">
    <location>
        <begin position="627"/>
        <end position="654"/>
    </location>
</feature>
<dbReference type="EMBL" id="JAKWBI020000119">
    <property type="protein sequence ID" value="KAJ2902236.1"/>
    <property type="molecule type" value="Genomic_DNA"/>
</dbReference>
<feature type="transmembrane region" description="Helical" evidence="2">
    <location>
        <begin position="217"/>
        <end position="241"/>
    </location>
</feature>
<keyword evidence="2" id="KW-0472">Membrane</keyword>
<keyword evidence="2" id="KW-0812">Transmembrane</keyword>
<evidence type="ECO:0000256" key="1">
    <source>
        <dbReference type="SAM" id="MobiDB-lite"/>
    </source>
</evidence>
<proteinExistence type="predicted"/>
<feature type="transmembrane region" description="Helical" evidence="2">
    <location>
        <begin position="178"/>
        <end position="205"/>
    </location>
</feature>
<dbReference type="InterPro" id="IPR036770">
    <property type="entry name" value="Ankyrin_rpt-contain_sf"/>
</dbReference>
<name>A0AAD5RSE4_9PEZI</name>
<dbReference type="AlphaFoldDB" id="A0AAD5RSE4"/>
<feature type="compositionally biased region" description="Basic and acidic residues" evidence="1">
    <location>
        <begin position="627"/>
        <end position="642"/>
    </location>
</feature>
<dbReference type="Proteomes" id="UP001201980">
    <property type="component" value="Unassembled WGS sequence"/>
</dbReference>
<evidence type="ECO:0000313" key="4">
    <source>
        <dbReference type="EMBL" id="KAJ2902236.1"/>
    </source>
</evidence>
<dbReference type="SUPFAM" id="SSF48403">
    <property type="entry name" value="Ankyrin repeat"/>
    <property type="match status" value="1"/>
</dbReference>
<feature type="region of interest" description="Disordered" evidence="1">
    <location>
        <begin position="392"/>
        <end position="413"/>
    </location>
</feature>
<accession>A0AAD5RSE4</accession>
<gene>
    <name evidence="4" type="ORF">MKZ38_000838</name>
</gene>
<keyword evidence="3" id="KW-0732">Signal</keyword>
<keyword evidence="5" id="KW-1185">Reference proteome</keyword>
<protein>
    <submittedName>
        <fullName evidence="4">Hemopexin/matrixin conserved site</fullName>
    </submittedName>
</protein>
<evidence type="ECO:0000256" key="3">
    <source>
        <dbReference type="SAM" id="SignalP"/>
    </source>
</evidence>